<dbReference type="SUPFAM" id="SSF54593">
    <property type="entry name" value="Glyoxalase/Bleomycin resistance protein/Dihydroxybiphenyl dioxygenase"/>
    <property type="match status" value="1"/>
</dbReference>
<dbReference type="STRING" id="319970.RV00_GL000449"/>
<dbReference type="InterPro" id="IPR028973">
    <property type="entry name" value="PhnB-like"/>
</dbReference>
<reference evidence="2 3" key="1">
    <citation type="submission" date="2014-12" db="EMBL/GenBank/DDBJ databases">
        <title>Draft genome sequences of 29 type strains of Enterococci.</title>
        <authorList>
            <person name="Zhong Z."/>
            <person name="Sun Z."/>
            <person name="Liu W."/>
            <person name="Zhang W."/>
            <person name="Zhang H."/>
        </authorList>
    </citation>
    <scope>NUCLEOTIDE SEQUENCE [LARGE SCALE GENOMIC DNA]</scope>
    <source>
        <strain evidence="2 3">DSM 22802</strain>
    </source>
</reference>
<dbReference type="Pfam" id="PF06983">
    <property type="entry name" value="3-dmu-9_3-mt"/>
    <property type="match status" value="1"/>
</dbReference>
<evidence type="ECO:0000259" key="1">
    <source>
        <dbReference type="Pfam" id="PF06983"/>
    </source>
</evidence>
<dbReference type="Gene3D" id="3.10.180.10">
    <property type="entry name" value="2,3-Dihydroxybiphenyl 1,2-Dioxygenase, domain 1"/>
    <property type="match status" value="1"/>
</dbReference>
<dbReference type="OrthoDB" id="9795306at2"/>
<evidence type="ECO:0000313" key="2">
    <source>
        <dbReference type="EMBL" id="OJG37492.1"/>
    </source>
</evidence>
<dbReference type="RefSeq" id="WP_071860976.1">
    <property type="nucleotide sequence ID" value="NZ_JBHLVS010000018.1"/>
</dbReference>
<gene>
    <name evidence="2" type="ORF">RV00_GL000449</name>
</gene>
<dbReference type="CDD" id="cd06588">
    <property type="entry name" value="PhnB_like"/>
    <property type="match status" value="1"/>
</dbReference>
<dbReference type="Proteomes" id="UP000183700">
    <property type="component" value="Unassembled WGS sequence"/>
</dbReference>
<sequence length="136" mass="15524">MDIYLHFADQAREAIAFYEEVFETEPAQVMTFGQMPQDEQHPLNDKFKDLVLNASLKLNDTNVMISDSPEGLAPPIVVGNNVALVFNALTVEEATKIFRRLTEEGAILLPLEKTFWAKLYGMVKDQYGVMWHINLY</sequence>
<dbReference type="EMBL" id="JXKM01000001">
    <property type="protein sequence ID" value="OJG37492.1"/>
    <property type="molecule type" value="Genomic_DNA"/>
</dbReference>
<feature type="domain" description="PhnB-like" evidence="1">
    <location>
        <begin position="4"/>
        <end position="133"/>
    </location>
</feature>
<protein>
    <recommendedName>
        <fullName evidence="1">PhnB-like domain-containing protein</fullName>
    </recommendedName>
</protein>
<keyword evidence="3" id="KW-1185">Reference proteome</keyword>
<name>A0A1L8SZZ9_9ENTE</name>
<dbReference type="InterPro" id="IPR029068">
    <property type="entry name" value="Glyas_Bleomycin-R_OHBP_Dase"/>
</dbReference>
<accession>A0A1L8SZZ9</accession>
<dbReference type="PANTHER" id="PTHR33990">
    <property type="entry name" value="PROTEIN YJDN-RELATED"/>
    <property type="match status" value="1"/>
</dbReference>
<organism evidence="2 3">
    <name type="scientific">Enterococcus devriesei</name>
    <dbReference type="NCBI Taxonomy" id="319970"/>
    <lineage>
        <taxon>Bacteria</taxon>
        <taxon>Bacillati</taxon>
        <taxon>Bacillota</taxon>
        <taxon>Bacilli</taxon>
        <taxon>Lactobacillales</taxon>
        <taxon>Enterococcaceae</taxon>
        <taxon>Enterococcus</taxon>
    </lineage>
</organism>
<comment type="caution">
    <text evidence="2">The sequence shown here is derived from an EMBL/GenBank/DDBJ whole genome shotgun (WGS) entry which is preliminary data.</text>
</comment>
<dbReference type="PANTHER" id="PTHR33990:SF1">
    <property type="entry name" value="PROTEIN YJDN"/>
    <property type="match status" value="1"/>
</dbReference>
<dbReference type="AlphaFoldDB" id="A0A1L8SZZ9"/>
<evidence type="ECO:0000313" key="3">
    <source>
        <dbReference type="Proteomes" id="UP000183700"/>
    </source>
</evidence>
<proteinExistence type="predicted"/>